<dbReference type="InterPro" id="IPR037396">
    <property type="entry name" value="FMN_HAD"/>
</dbReference>
<feature type="domain" description="FMN hydroxy acid dehydrogenase" evidence="6">
    <location>
        <begin position="1"/>
        <end position="348"/>
    </location>
</feature>
<protein>
    <submittedName>
        <fullName evidence="7">Unannotated protein</fullName>
    </submittedName>
</protein>
<dbReference type="PROSITE" id="PS00557">
    <property type="entry name" value="FMN_HYDROXY_ACID_DH_1"/>
    <property type="match status" value="1"/>
</dbReference>
<reference evidence="7" key="1">
    <citation type="submission" date="2020-05" db="EMBL/GenBank/DDBJ databases">
        <authorList>
            <person name="Chiriac C."/>
            <person name="Salcher M."/>
            <person name="Ghai R."/>
            <person name="Kavagutti S V."/>
        </authorList>
    </citation>
    <scope>NUCLEOTIDE SEQUENCE</scope>
</reference>
<gene>
    <name evidence="7" type="ORF">UFOPK2399_00344</name>
</gene>
<dbReference type="AlphaFoldDB" id="A0A6J6NNU2"/>
<dbReference type="InterPro" id="IPR012133">
    <property type="entry name" value="Alpha-hydoxy_acid_DH_FMN"/>
</dbReference>
<dbReference type="Gene3D" id="3.20.20.70">
    <property type="entry name" value="Aldolase class I"/>
    <property type="match status" value="1"/>
</dbReference>
<dbReference type="InterPro" id="IPR008259">
    <property type="entry name" value="FMN_hydac_DH_AS"/>
</dbReference>
<keyword evidence="3" id="KW-0288">FMN</keyword>
<dbReference type="CDD" id="cd02809">
    <property type="entry name" value="alpha_hydroxyacid_oxid_FMN"/>
    <property type="match status" value="1"/>
</dbReference>
<dbReference type="PANTHER" id="PTHR10578">
    <property type="entry name" value="S -2-HYDROXY-ACID OXIDASE-RELATED"/>
    <property type="match status" value="1"/>
</dbReference>
<evidence type="ECO:0000256" key="1">
    <source>
        <dbReference type="ARBA" id="ARBA00001917"/>
    </source>
</evidence>
<evidence type="ECO:0000256" key="5">
    <source>
        <dbReference type="ARBA" id="ARBA00024042"/>
    </source>
</evidence>
<evidence type="ECO:0000256" key="2">
    <source>
        <dbReference type="ARBA" id="ARBA00022630"/>
    </source>
</evidence>
<accession>A0A6J6NNU2</accession>
<dbReference type="GO" id="GO:0016491">
    <property type="term" value="F:oxidoreductase activity"/>
    <property type="evidence" value="ECO:0007669"/>
    <property type="project" value="UniProtKB-KW"/>
</dbReference>
<keyword evidence="2" id="KW-0285">Flavoprotein</keyword>
<sequence length="348" mass="36809">MDLLNVADFEARAAELLDAGTYAYYAGGANDERTLHENVAAWDRWALRPRILVDVSEVTTRTSLLGRTLAMPLVVAPMAYQRMAHPDGEVAMGRAILGAGSLMTLSSLATSTRAEVAATGVPRWYQLYVPKDAGKARAILDDAVEHGFEALVLTVDTPVLGRRERDLRLGWHVPPTVRVQNLGEGEVSPLGAFSEMSAAVTWRDVEKFAADTKLPVILKGVYTADDARLAVEHGASAVIVSNHGGRQLDAVVGSAEALPEVADAIAGAIPVLVDGGIRRGTDVLKALALGATAAMVGRPLLWGLTVDGEAGAAAVLELFRAEISLGLQLLGCTAPSDITRAHITRRPT</sequence>
<dbReference type="PANTHER" id="PTHR10578:SF107">
    <property type="entry name" value="2-HYDROXYACID OXIDASE 1"/>
    <property type="match status" value="1"/>
</dbReference>
<comment type="cofactor">
    <cofactor evidence="1">
        <name>FMN</name>
        <dbReference type="ChEBI" id="CHEBI:58210"/>
    </cofactor>
</comment>
<dbReference type="FunFam" id="3.20.20.70:FF:000056">
    <property type="entry name" value="hydroxyacid oxidase 2"/>
    <property type="match status" value="1"/>
</dbReference>
<evidence type="ECO:0000256" key="3">
    <source>
        <dbReference type="ARBA" id="ARBA00022643"/>
    </source>
</evidence>
<comment type="similarity">
    <text evidence="5">Belongs to the FMN-dependent alpha-hydroxy acid dehydrogenase family.</text>
</comment>
<dbReference type="GO" id="GO:0010181">
    <property type="term" value="F:FMN binding"/>
    <property type="evidence" value="ECO:0007669"/>
    <property type="project" value="InterPro"/>
</dbReference>
<dbReference type="PIRSF" id="PIRSF000138">
    <property type="entry name" value="Al-hdrx_acd_dh"/>
    <property type="match status" value="1"/>
</dbReference>
<organism evidence="7">
    <name type="scientific">freshwater metagenome</name>
    <dbReference type="NCBI Taxonomy" id="449393"/>
    <lineage>
        <taxon>unclassified sequences</taxon>
        <taxon>metagenomes</taxon>
        <taxon>ecological metagenomes</taxon>
    </lineage>
</organism>
<name>A0A6J6NNU2_9ZZZZ</name>
<keyword evidence="4" id="KW-0560">Oxidoreductase</keyword>
<dbReference type="InterPro" id="IPR013785">
    <property type="entry name" value="Aldolase_TIM"/>
</dbReference>
<evidence type="ECO:0000259" key="6">
    <source>
        <dbReference type="PROSITE" id="PS51349"/>
    </source>
</evidence>
<evidence type="ECO:0000256" key="4">
    <source>
        <dbReference type="ARBA" id="ARBA00023002"/>
    </source>
</evidence>
<proteinExistence type="inferred from homology"/>
<evidence type="ECO:0000313" key="7">
    <source>
        <dbReference type="EMBL" id="CAB4686355.1"/>
    </source>
</evidence>
<dbReference type="PROSITE" id="PS51349">
    <property type="entry name" value="FMN_HYDROXY_ACID_DH_2"/>
    <property type="match status" value="1"/>
</dbReference>
<dbReference type="GO" id="GO:0005737">
    <property type="term" value="C:cytoplasm"/>
    <property type="evidence" value="ECO:0007669"/>
    <property type="project" value="UniProtKB-ARBA"/>
</dbReference>
<dbReference type="EMBL" id="CAEZXP010000001">
    <property type="protein sequence ID" value="CAB4686355.1"/>
    <property type="molecule type" value="Genomic_DNA"/>
</dbReference>
<dbReference type="Pfam" id="PF01070">
    <property type="entry name" value="FMN_dh"/>
    <property type="match status" value="1"/>
</dbReference>
<dbReference type="InterPro" id="IPR000262">
    <property type="entry name" value="FMN-dep_DH"/>
</dbReference>
<dbReference type="SUPFAM" id="SSF51395">
    <property type="entry name" value="FMN-linked oxidoreductases"/>
    <property type="match status" value="1"/>
</dbReference>